<sequence length="100" mass="11428">MLEAVVIQAIGQSSGPEILIFKRFKNSWSNIKKESFDNVYSDVLAFNDIENVAAELITFSQQQLKKYQPIDDYKELLIFFGSRPKTGTSFRDPAGLHRAR</sequence>
<gene>
    <name evidence="1" type="ORF">MELIAE_LOCUS3763</name>
</gene>
<evidence type="ECO:0000313" key="1">
    <source>
        <dbReference type="EMBL" id="CAH0551081.1"/>
    </source>
</evidence>
<accession>A0A9P0AWE2</accession>
<dbReference type="AlphaFoldDB" id="A0A9P0AWE2"/>
<proteinExistence type="predicted"/>
<organism evidence="1 2">
    <name type="scientific">Brassicogethes aeneus</name>
    <name type="common">Rape pollen beetle</name>
    <name type="synonym">Meligethes aeneus</name>
    <dbReference type="NCBI Taxonomy" id="1431903"/>
    <lineage>
        <taxon>Eukaryota</taxon>
        <taxon>Metazoa</taxon>
        <taxon>Ecdysozoa</taxon>
        <taxon>Arthropoda</taxon>
        <taxon>Hexapoda</taxon>
        <taxon>Insecta</taxon>
        <taxon>Pterygota</taxon>
        <taxon>Neoptera</taxon>
        <taxon>Endopterygota</taxon>
        <taxon>Coleoptera</taxon>
        <taxon>Polyphaga</taxon>
        <taxon>Cucujiformia</taxon>
        <taxon>Nitidulidae</taxon>
        <taxon>Meligethinae</taxon>
        <taxon>Brassicogethes</taxon>
    </lineage>
</organism>
<protein>
    <submittedName>
        <fullName evidence="1">Uncharacterized protein</fullName>
    </submittedName>
</protein>
<evidence type="ECO:0000313" key="2">
    <source>
        <dbReference type="Proteomes" id="UP001154078"/>
    </source>
</evidence>
<name>A0A9P0AWE2_BRAAE</name>
<dbReference type="Proteomes" id="UP001154078">
    <property type="component" value="Chromosome 2"/>
</dbReference>
<dbReference type="OrthoDB" id="6767826at2759"/>
<reference evidence="1" key="1">
    <citation type="submission" date="2021-12" db="EMBL/GenBank/DDBJ databases">
        <authorList>
            <person name="King R."/>
        </authorList>
    </citation>
    <scope>NUCLEOTIDE SEQUENCE</scope>
</reference>
<dbReference type="EMBL" id="OV121133">
    <property type="protein sequence ID" value="CAH0551081.1"/>
    <property type="molecule type" value="Genomic_DNA"/>
</dbReference>
<keyword evidence="2" id="KW-1185">Reference proteome</keyword>